<evidence type="ECO:0000256" key="1">
    <source>
        <dbReference type="SAM" id="Phobius"/>
    </source>
</evidence>
<name>A0A9X4EMV9_9FLAO</name>
<keyword evidence="3" id="KW-1185">Reference proteome</keyword>
<gene>
    <name evidence="2" type="ORF">LCI24_08905</name>
</gene>
<evidence type="ECO:0000313" key="2">
    <source>
        <dbReference type="EMBL" id="MDE1206916.1"/>
    </source>
</evidence>
<keyword evidence="1" id="KW-0812">Transmembrane</keyword>
<dbReference type="InterPro" id="IPR053847">
    <property type="entry name" value="DUF6928"/>
</dbReference>
<keyword evidence="1" id="KW-1133">Transmembrane helix</keyword>
<dbReference type="Pfam" id="PF21997">
    <property type="entry name" value="DUF6928"/>
    <property type="match status" value="1"/>
</dbReference>
<accession>A0A9X4EMV9</accession>
<dbReference type="Proteomes" id="UP001149303">
    <property type="component" value="Unassembled WGS sequence"/>
</dbReference>
<dbReference type="RefSeq" id="WP_274640062.1">
    <property type="nucleotide sequence ID" value="NZ_JAIWJY010000005.1"/>
</dbReference>
<sequence>MGWKTSCVIINSNKEVEKEKLLNSIGFHNLKKIVPKTFEEVMLPPDNTVYITKYKGNWIICEQELPIKSFEENTSNEENTLSDFFPDTEICSIALQSTVNFWGYSVTKNNQKLRVKGGTSELGTFIDFGEPLKEEEKLLSKSKIDENGNRLYNFDDFTEGEFTEDQVGENFVFELCTRYFGKQLDSDDELLFDTNFEGYSFSKTPTNIRKVSSPLDNLNKNTQLSTKFLKYLLFIVAIIIIRLILKNT</sequence>
<keyword evidence="1" id="KW-0472">Membrane</keyword>
<protein>
    <submittedName>
        <fullName evidence="2">Uncharacterized protein</fullName>
    </submittedName>
</protein>
<organism evidence="2 3">
    <name type="scientific">Tenacibaculum larymnensis</name>
    <dbReference type="NCBI Taxonomy" id="2878201"/>
    <lineage>
        <taxon>Bacteria</taxon>
        <taxon>Pseudomonadati</taxon>
        <taxon>Bacteroidota</taxon>
        <taxon>Flavobacteriia</taxon>
        <taxon>Flavobacteriales</taxon>
        <taxon>Flavobacteriaceae</taxon>
        <taxon>Tenacibaculum</taxon>
    </lineage>
</organism>
<proteinExistence type="predicted"/>
<dbReference type="AlphaFoldDB" id="A0A9X4EMV9"/>
<dbReference type="EMBL" id="JAIWJY010000005">
    <property type="protein sequence ID" value="MDE1206916.1"/>
    <property type="molecule type" value="Genomic_DNA"/>
</dbReference>
<feature type="transmembrane region" description="Helical" evidence="1">
    <location>
        <begin position="228"/>
        <end position="245"/>
    </location>
</feature>
<comment type="caution">
    <text evidence="2">The sequence shown here is derived from an EMBL/GenBank/DDBJ whole genome shotgun (WGS) entry which is preliminary data.</text>
</comment>
<evidence type="ECO:0000313" key="3">
    <source>
        <dbReference type="Proteomes" id="UP001149303"/>
    </source>
</evidence>
<reference evidence="2" key="1">
    <citation type="submission" date="2021-09" db="EMBL/GenBank/DDBJ databases">
        <authorList>
            <person name="Smyrli M."/>
        </authorList>
    </citation>
    <scope>NUCLEOTIDE SEQUENCE</scope>
    <source>
        <strain evidence="2">LAR25</strain>
    </source>
</reference>